<dbReference type="RefSeq" id="WP_189329890.1">
    <property type="nucleotide sequence ID" value="NZ_AP023356.1"/>
</dbReference>
<keyword evidence="2" id="KW-1185">Reference proteome</keyword>
<sequence length="155" mass="17356">MPTDDDAALARLLDQHVDDLLTLLGDWPEDQVKSSVVASMRQSVDRVLASADDTALRTAAGLLVDVVWWMHTSSDEDLDEWGVGNLLESSAAFLQELPDDRRHRLIETLDALAAAEPHDTRRYELRSFAYAMGLRDTEPAEPEPLARAYVKPEDR</sequence>
<gene>
    <name evidence="1" type="ORF">Aiant_81370</name>
</gene>
<evidence type="ECO:0000313" key="2">
    <source>
        <dbReference type="Proteomes" id="UP000676967"/>
    </source>
</evidence>
<reference evidence="1 2" key="1">
    <citation type="submission" date="2020-08" db="EMBL/GenBank/DDBJ databases">
        <title>Whole genome shotgun sequence of Actinoplanes ianthinogenes NBRC 13996.</title>
        <authorList>
            <person name="Komaki H."/>
            <person name="Tamura T."/>
        </authorList>
    </citation>
    <scope>NUCLEOTIDE SEQUENCE [LARGE SCALE GENOMIC DNA]</scope>
    <source>
        <strain evidence="1 2">NBRC 13996</strain>
    </source>
</reference>
<organism evidence="1 2">
    <name type="scientific">Actinoplanes ianthinogenes</name>
    <dbReference type="NCBI Taxonomy" id="122358"/>
    <lineage>
        <taxon>Bacteria</taxon>
        <taxon>Bacillati</taxon>
        <taxon>Actinomycetota</taxon>
        <taxon>Actinomycetes</taxon>
        <taxon>Micromonosporales</taxon>
        <taxon>Micromonosporaceae</taxon>
        <taxon>Actinoplanes</taxon>
    </lineage>
</organism>
<accession>A0ABM7M7A3</accession>
<name>A0ABM7M7A3_9ACTN</name>
<proteinExistence type="predicted"/>
<evidence type="ECO:0000313" key="1">
    <source>
        <dbReference type="EMBL" id="BCJ47480.1"/>
    </source>
</evidence>
<dbReference type="Proteomes" id="UP000676967">
    <property type="component" value="Chromosome"/>
</dbReference>
<dbReference type="EMBL" id="AP023356">
    <property type="protein sequence ID" value="BCJ47480.1"/>
    <property type="molecule type" value="Genomic_DNA"/>
</dbReference>
<protein>
    <submittedName>
        <fullName evidence="1">Uncharacterized protein</fullName>
    </submittedName>
</protein>